<reference evidence="9 10" key="1">
    <citation type="submission" date="2016-10" db="EMBL/GenBank/DDBJ databases">
        <authorList>
            <person name="de Groot N.N."/>
        </authorList>
    </citation>
    <scope>NUCLEOTIDE SEQUENCE [LARGE SCALE GENOMIC DNA]</scope>
    <source>
        <strain evidence="9 10">HL3</strain>
    </source>
</reference>
<evidence type="ECO:0000256" key="2">
    <source>
        <dbReference type="ARBA" id="ARBA00011900"/>
    </source>
</evidence>
<dbReference type="InterPro" id="IPR012327">
    <property type="entry name" value="MeTrfase_D12"/>
</dbReference>
<dbReference type="EC" id="2.1.1.72" evidence="2 8"/>
<dbReference type="PRINTS" id="PR00505">
    <property type="entry name" value="D12N6MTFRASE"/>
</dbReference>
<dbReference type="GO" id="GO:1904047">
    <property type="term" value="F:S-adenosyl-L-methionine binding"/>
    <property type="evidence" value="ECO:0007669"/>
    <property type="project" value="TreeGrafter"/>
</dbReference>
<dbReference type="STRING" id="1123397.SAMN05660831_00048"/>
<dbReference type="EMBL" id="FOMJ01000001">
    <property type="protein sequence ID" value="SFC90942.1"/>
    <property type="molecule type" value="Genomic_DNA"/>
</dbReference>
<evidence type="ECO:0000313" key="9">
    <source>
        <dbReference type="EMBL" id="SFC90942.1"/>
    </source>
</evidence>
<evidence type="ECO:0000256" key="1">
    <source>
        <dbReference type="ARBA" id="ARBA00006594"/>
    </source>
</evidence>
<dbReference type="GO" id="GO:0043565">
    <property type="term" value="F:sequence-specific DNA binding"/>
    <property type="evidence" value="ECO:0007669"/>
    <property type="project" value="TreeGrafter"/>
</dbReference>
<keyword evidence="4 8" id="KW-0808">Transferase</keyword>
<dbReference type="PIRSF" id="PIRSF000398">
    <property type="entry name" value="M_m6A_EcoRV"/>
    <property type="match status" value="1"/>
</dbReference>
<dbReference type="GO" id="GO:0009307">
    <property type="term" value="P:DNA restriction-modification system"/>
    <property type="evidence" value="ECO:0007669"/>
    <property type="project" value="InterPro"/>
</dbReference>
<dbReference type="Gene3D" id="1.10.1020.10">
    <property type="entry name" value="Adenine-specific Methyltransferase, Domain 2"/>
    <property type="match status" value="1"/>
</dbReference>
<keyword evidence="10" id="KW-1185">Reference proteome</keyword>
<feature type="binding site" evidence="7">
    <location>
        <position position="15"/>
    </location>
    <ligand>
        <name>S-adenosyl-L-methionine</name>
        <dbReference type="ChEBI" id="CHEBI:59789"/>
    </ligand>
</feature>
<keyword evidence="3 8" id="KW-0489">Methyltransferase</keyword>
<dbReference type="PANTHER" id="PTHR30481:SF3">
    <property type="entry name" value="DNA ADENINE METHYLASE"/>
    <property type="match status" value="1"/>
</dbReference>
<dbReference type="InterPro" id="IPR002052">
    <property type="entry name" value="DNA_methylase_N6_adenine_CS"/>
</dbReference>
<comment type="similarity">
    <text evidence="1 8">Belongs to the N(4)/N(6)-methyltransferase family.</text>
</comment>
<protein>
    <recommendedName>
        <fullName evidence="2 8">Site-specific DNA-methyltransferase (adenine-specific)</fullName>
        <ecNumber evidence="2 8">2.1.1.72</ecNumber>
    </recommendedName>
</protein>
<dbReference type="InterPro" id="IPR029063">
    <property type="entry name" value="SAM-dependent_MTases_sf"/>
</dbReference>
<dbReference type="GO" id="GO:0006298">
    <property type="term" value="P:mismatch repair"/>
    <property type="evidence" value="ECO:0007669"/>
    <property type="project" value="TreeGrafter"/>
</dbReference>
<feature type="binding site" evidence="7">
    <location>
        <position position="183"/>
    </location>
    <ligand>
        <name>S-adenosyl-L-methionine</name>
        <dbReference type="ChEBI" id="CHEBI:59789"/>
    </ligand>
</feature>
<dbReference type="OrthoDB" id="9805629at2"/>
<keyword evidence="5 8" id="KW-0949">S-adenosyl-L-methionine</keyword>
<evidence type="ECO:0000256" key="7">
    <source>
        <dbReference type="PIRSR" id="PIRSR000398-1"/>
    </source>
</evidence>
<feature type="binding site" evidence="7">
    <location>
        <position position="55"/>
    </location>
    <ligand>
        <name>S-adenosyl-L-methionine</name>
        <dbReference type="ChEBI" id="CHEBI:59789"/>
    </ligand>
</feature>
<dbReference type="AlphaFoldDB" id="A0A1I1N190"/>
<organism evidence="9 10">
    <name type="scientific">Thiohalospira halophila DSM 15071</name>
    <dbReference type="NCBI Taxonomy" id="1123397"/>
    <lineage>
        <taxon>Bacteria</taxon>
        <taxon>Pseudomonadati</taxon>
        <taxon>Pseudomonadota</taxon>
        <taxon>Gammaproteobacteria</taxon>
        <taxon>Thiohalospirales</taxon>
        <taxon>Thiohalospiraceae</taxon>
        <taxon>Thiohalospira</taxon>
    </lineage>
</organism>
<accession>A0A1I1N190</accession>
<dbReference type="Gene3D" id="3.40.50.150">
    <property type="entry name" value="Vaccinia Virus protein VP39"/>
    <property type="match status" value="1"/>
</dbReference>
<dbReference type="GO" id="GO:0032259">
    <property type="term" value="P:methylation"/>
    <property type="evidence" value="ECO:0007669"/>
    <property type="project" value="UniProtKB-KW"/>
</dbReference>
<dbReference type="InterPro" id="IPR012263">
    <property type="entry name" value="M_m6A_EcoRV"/>
</dbReference>
<sequence length="280" mass="30620">MTGYPRPFLKWAGNKHRLLDRILPRLPAGHRLIEPFAGAAAVTLAADYPAYRLVDSNPDLIGLFRAVRDGGEAFIEQVRALFADGNDAATYYARREAFNAETDPEARAALFLYLNRHGYNGLCRYNRGGGFNVPFGRYARPYFPETELRGFLRLAWTRGIELAVSDFEAELDGAQPGDVVYCDPPYAPAGEGTGFTDYGPDGFWPADQVRLVAAARRAAARGVPVLLSNHDTEPVRASCAGAAIESFPVARTISRQGTGRRPVDEVLVRFEPASLARAGV</sequence>
<dbReference type="SUPFAM" id="SSF53335">
    <property type="entry name" value="S-adenosyl-L-methionine-dependent methyltransferases"/>
    <property type="match status" value="1"/>
</dbReference>
<dbReference type="InterPro" id="IPR023095">
    <property type="entry name" value="Ade_MeTrfase_dom_2"/>
</dbReference>
<dbReference type="GO" id="GO:0009007">
    <property type="term" value="F:site-specific DNA-methyltransferase (adenine-specific) activity"/>
    <property type="evidence" value="ECO:0007669"/>
    <property type="project" value="UniProtKB-UniRule"/>
</dbReference>
<evidence type="ECO:0000256" key="3">
    <source>
        <dbReference type="ARBA" id="ARBA00022603"/>
    </source>
</evidence>
<dbReference type="NCBIfam" id="TIGR00571">
    <property type="entry name" value="dam"/>
    <property type="match status" value="1"/>
</dbReference>
<evidence type="ECO:0000313" key="10">
    <source>
        <dbReference type="Proteomes" id="UP000198611"/>
    </source>
</evidence>
<dbReference type="Pfam" id="PF02086">
    <property type="entry name" value="MethyltransfD12"/>
    <property type="match status" value="1"/>
</dbReference>
<dbReference type="Proteomes" id="UP000198611">
    <property type="component" value="Unassembled WGS sequence"/>
</dbReference>
<evidence type="ECO:0000256" key="8">
    <source>
        <dbReference type="RuleBase" id="RU361257"/>
    </source>
</evidence>
<dbReference type="PANTHER" id="PTHR30481">
    <property type="entry name" value="DNA ADENINE METHYLASE"/>
    <property type="match status" value="1"/>
</dbReference>
<feature type="binding site" evidence="7">
    <location>
        <position position="11"/>
    </location>
    <ligand>
        <name>S-adenosyl-L-methionine</name>
        <dbReference type="ChEBI" id="CHEBI:59789"/>
    </ligand>
</feature>
<proteinExistence type="inferred from homology"/>
<evidence type="ECO:0000256" key="5">
    <source>
        <dbReference type="ARBA" id="ARBA00022691"/>
    </source>
</evidence>
<comment type="catalytic activity">
    <reaction evidence="6 8">
        <text>a 2'-deoxyadenosine in DNA + S-adenosyl-L-methionine = an N(6)-methyl-2'-deoxyadenosine in DNA + S-adenosyl-L-homocysteine + H(+)</text>
        <dbReference type="Rhea" id="RHEA:15197"/>
        <dbReference type="Rhea" id="RHEA-COMP:12418"/>
        <dbReference type="Rhea" id="RHEA-COMP:12419"/>
        <dbReference type="ChEBI" id="CHEBI:15378"/>
        <dbReference type="ChEBI" id="CHEBI:57856"/>
        <dbReference type="ChEBI" id="CHEBI:59789"/>
        <dbReference type="ChEBI" id="CHEBI:90615"/>
        <dbReference type="ChEBI" id="CHEBI:90616"/>
        <dbReference type="EC" id="2.1.1.72"/>
    </reaction>
</comment>
<evidence type="ECO:0000256" key="4">
    <source>
        <dbReference type="ARBA" id="ARBA00022679"/>
    </source>
</evidence>
<dbReference type="PROSITE" id="PS00092">
    <property type="entry name" value="N6_MTASE"/>
    <property type="match status" value="1"/>
</dbReference>
<name>A0A1I1N190_9GAMM</name>
<gene>
    <name evidence="9" type="ORF">SAMN05660831_00048</name>
</gene>
<evidence type="ECO:0000256" key="6">
    <source>
        <dbReference type="ARBA" id="ARBA00047942"/>
    </source>
</evidence>